<keyword evidence="3" id="KW-1003">Cell membrane</keyword>
<feature type="compositionally biased region" description="Low complexity" evidence="7">
    <location>
        <begin position="225"/>
        <end position="236"/>
    </location>
</feature>
<feature type="compositionally biased region" description="Gly residues" evidence="7">
    <location>
        <begin position="73"/>
        <end position="83"/>
    </location>
</feature>
<keyword evidence="4" id="KW-0879">Wnt signaling pathway</keyword>
<dbReference type="GO" id="GO:0016055">
    <property type="term" value="P:Wnt signaling pathway"/>
    <property type="evidence" value="ECO:0007669"/>
    <property type="project" value="UniProtKB-KW"/>
</dbReference>
<evidence type="ECO:0000256" key="7">
    <source>
        <dbReference type="SAM" id="MobiDB-lite"/>
    </source>
</evidence>
<keyword evidence="5" id="KW-0446">Lipid-binding</keyword>
<dbReference type="GO" id="GO:0008013">
    <property type="term" value="F:beta-catenin binding"/>
    <property type="evidence" value="ECO:0007669"/>
    <property type="project" value="TreeGrafter"/>
</dbReference>
<feature type="compositionally biased region" description="Polar residues" evidence="7">
    <location>
        <begin position="432"/>
        <end position="451"/>
    </location>
</feature>
<organism evidence="8 9">
    <name type="scientific">Bison bison bison</name>
    <name type="common">North American plains bison</name>
    <dbReference type="NCBI Taxonomy" id="43346"/>
    <lineage>
        <taxon>Eukaryota</taxon>
        <taxon>Metazoa</taxon>
        <taxon>Chordata</taxon>
        <taxon>Craniata</taxon>
        <taxon>Vertebrata</taxon>
        <taxon>Euteleostomi</taxon>
        <taxon>Mammalia</taxon>
        <taxon>Eutheria</taxon>
        <taxon>Laurasiatheria</taxon>
        <taxon>Artiodactyla</taxon>
        <taxon>Ruminantia</taxon>
        <taxon>Pecora</taxon>
        <taxon>Bovidae</taxon>
        <taxon>Bovinae</taxon>
        <taxon>Bison</taxon>
    </lineage>
</organism>
<proteinExistence type="inferred from homology"/>
<dbReference type="GeneID" id="104994332"/>
<dbReference type="GO" id="GO:0060828">
    <property type="term" value="P:regulation of canonical Wnt signaling pathway"/>
    <property type="evidence" value="ECO:0007669"/>
    <property type="project" value="TreeGrafter"/>
</dbReference>
<evidence type="ECO:0000256" key="2">
    <source>
        <dbReference type="ARBA" id="ARBA00007750"/>
    </source>
</evidence>
<accession>A0A6P3I5J0</accession>
<dbReference type="PANTHER" id="PTHR22237:SF0">
    <property type="entry name" value="APC MEMBRANE RECRUITMENT PROTEIN 1"/>
    <property type="match status" value="1"/>
</dbReference>
<dbReference type="Proteomes" id="UP000515208">
    <property type="component" value="Unplaced"/>
</dbReference>
<evidence type="ECO:0000256" key="3">
    <source>
        <dbReference type="ARBA" id="ARBA00022475"/>
    </source>
</evidence>
<dbReference type="AlphaFoldDB" id="A0A6P3I5J0"/>
<evidence type="ECO:0000313" key="9">
    <source>
        <dbReference type="RefSeq" id="XP_010846170.1"/>
    </source>
</evidence>
<comment type="subcellular location">
    <subcellularLocation>
        <location evidence="1">Cell membrane</location>
        <topology evidence="1">Peripheral membrane protein</topology>
    </subcellularLocation>
</comment>
<evidence type="ECO:0000256" key="5">
    <source>
        <dbReference type="ARBA" id="ARBA00023121"/>
    </source>
</evidence>
<dbReference type="Pfam" id="PF09422">
    <property type="entry name" value="AMER"/>
    <property type="match status" value="1"/>
</dbReference>
<sequence length="648" mass="70820">METRKDEAAQAKGTTVSMDTQDQGTEKGAKNKASETTERPTSEPPSSGPGRLKKTAMKLFGGKKGICTLPSFFGGGRSKGSGKGSSKKGLSKSKTHDGLSEAVHDPEDIVSEGTGLSLPLPESSCQLPSSQSVHGSLETDSRCKRSVAGATEKAGAEKAHFVPKPKKGLKGLSGPEPRAPGESKSQLARPSHLPLPMGPCYNLQPKASQSVRARPQDVLLPVDEPSCSSISGGFSPSPVPQAKPVGITHGIPQLPRIRPEPPEPQPIHYGASRLDLSKEKPDDSLENSPPGDDCLYDLHCHSSEMFDPFLNFEPFSSPRPPGAMETEEERLVAIQKQLLYWELQREQREAREACAQEAHTREAHAREAHTREAYVREARPREAYAREACGQEVCGRELQVREAQVRQEKPVIEYQMRPLGPSVMGLVEGASGASQTSHRGTTSAFPATASSEPDWRDFRPLEKRFEGTCSKKDQSTCLMQLFQSDAMFEPDMQEANFGGSPRRAYPTYSPPEEPEEEDVEKEGNATVSFSQALVEFTSNGNLFSSMSCSSDSDSSFTQNLPELPPMVTFDIADVERDGEGKCEENPEFHNDEDLAASLEAFELGYYQKYAFNNYRSRFYQGLPWGVSSLPRYLGLPGMHPRPPPAAMA</sequence>
<dbReference type="CTD" id="139285"/>
<feature type="compositionally biased region" description="Basic and acidic residues" evidence="7">
    <location>
        <begin position="24"/>
        <end position="41"/>
    </location>
</feature>
<feature type="compositionally biased region" description="Polar residues" evidence="7">
    <location>
        <begin position="123"/>
        <end position="134"/>
    </location>
</feature>
<gene>
    <name evidence="9" type="primary">AMER1</name>
</gene>
<feature type="region of interest" description="Disordered" evidence="7">
    <location>
        <begin position="1"/>
        <end position="291"/>
    </location>
</feature>
<feature type="compositionally biased region" description="Polar residues" evidence="7">
    <location>
        <begin position="12"/>
        <end position="23"/>
    </location>
</feature>
<evidence type="ECO:0000256" key="6">
    <source>
        <dbReference type="ARBA" id="ARBA00023136"/>
    </source>
</evidence>
<evidence type="ECO:0000256" key="1">
    <source>
        <dbReference type="ARBA" id="ARBA00004202"/>
    </source>
</evidence>
<feature type="region of interest" description="Disordered" evidence="7">
    <location>
        <begin position="432"/>
        <end position="454"/>
    </location>
</feature>
<dbReference type="GO" id="GO:0005886">
    <property type="term" value="C:plasma membrane"/>
    <property type="evidence" value="ECO:0007669"/>
    <property type="project" value="UniProtKB-SubCell"/>
</dbReference>
<feature type="region of interest" description="Disordered" evidence="7">
    <location>
        <begin position="496"/>
        <end position="524"/>
    </location>
</feature>
<dbReference type="OrthoDB" id="9898564at2759"/>
<reference evidence="9" key="1">
    <citation type="submission" date="2025-08" db="UniProtKB">
        <authorList>
            <consortium name="RefSeq"/>
        </authorList>
    </citation>
    <scope>IDENTIFICATION</scope>
    <source>
        <tissue evidence="9">Blood</tissue>
    </source>
</reference>
<protein>
    <submittedName>
        <fullName evidence="9">APC membrane recruitment protein 1</fullName>
    </submittedName>
</protein>
<dbReference type="GO" id="GO:0005546">
    <property type="term" value="F:phosphatidylinositol-4,5-bisphosphate binding"/>
    <property type="evidence" value="ECO:0007669"/>
    <property type="project" value="TreeGrafter"/>
</dbReference>
<dbReference type="RefSeq" id="XP_010846170.1">
    <property type="nucleotide sequence ID" value="XM_010847868.1"/>
</dbReference>
<dbReference type="KEGG" id="bbis:104994332"/>
<evidence type="ECO:0000313" key="8">
    <source>
        <dbReference type="Proteomes" id="UP000515208"/>
    </source>
</evidence>
<comment type="similarity">
    <text evidence="2">Belongs to the Amer family.</text>
</comment>
<name>A0A6P3I5J0_BISBB</name>
<evidence type="ECO:0000256" key="4">
    <source>
        <dbReference type="ARBA" id="ARBA00022687"/>
    </source>
</evidence>
<keyword evidence="6" id="KW-0472">Membrane</keyword>
<dbReference type="InterPro" id="IPR019003">
    <property type="entry name" value="AMER"/>
</dbReference>
<dbReference type="PANTHER" id="PTHR22237">
    <property type="entry name" value="APC MEMBRANE RECRUITMENT PROTEIN 2-RELATED"/>
    <property type="match status" value="1"/>
</dbReference>
<feature type="compositionally biased region" description="Basic and acidic residues" evidence="7">
    <location>
        <begin position="94"/>
        <end position="107"/>
    </location>
</feature>
<keyword evidence="8" id="KW-1185">Reference proteome</keyword>
<feature type="non-terminal residue" evidence="9">
    <location>
        <position position="648"/>
    </location>
</feature>